<dbReference type="EMBL" id="BA000035">
    <property type="protein sequence ID" value="BAC17474.1"/>
    <property type="molecule type" value="Genomic_DNA"/>
</dbReference>
<sequence length="52" mass="5940">MNNVASITYQLTDWSVGKWETYSKRILHHDAIPLTTGCHTESQARSHHTRCG</sequence>
<dbReference type="STRING" id="196164.gene:10741066"/>
<dbReference type="AlphaFoldDB" id="Q8FRU4"/>
<dbReference type="Proteomes" id="UP000001409">
    <property type="component" value="Chromosome"/>
</dbReference>
<proteinExistence type="predicted"/>
<reference evidence="1 2" key="1">
    <citation type="journal article" date="2003" name="Genome Res.">
        <title>Comparative complete genome sequence analysis of the amino acid replacements responsible for the thermostability of Corynebacterium efficiens.</title>
        <authorList>
            <person name="Nishio Y."/>
            <person name="Nakamura Y."/>
            <person name="Kawarabayasi Y."/>
            <person name="Usuda Y."/>
            <person name="Kimura E."/>
            <person name="Sugimoto S."/>
            <person name="Matsui K."/>
            <person name="Yamagishi A."/>
            <person name="Kikuchi H."/>
            <person name="Ikeo K."/>
            <person name="Gojobori T."/>
        </authorList>
    </citation>
    <scope>NUCLEOTIDE SEQUENCE [LARGE SCALE GENOMIC DNA]</scope>
    <source>
        <strain evidence="2">DSM 44549 / YS-314 / AJ 12310 / JCM 11189 / NBRC 100395</strain>
    </source>
</reference>
<name>Q8FRU4_COREF</name>
<evidence type="ECO:0000313" key="1">
    <source>
        <dbReference type="EMBL" id="BAC17474.1"/>
    </source>
</evidence>
<accession>C8NM40</accession>
<evidence type="ECO:0000313" key="2">
    <source>
        <dbReference type="Proteomes" id="UP000001409"/>
    </source>
</evidence>
<dbReference type="HOGENOM" id="CLU_3078840_0_0_11"/>
<organism evidence="1 2">
    <name type="scientific">Corynebacterium efficiens (strain DSM 44549 / YS-314 / AJ 12310 / JCM 11189 / NBRC 100395)</name>
    <dbReference type="NCBI Taxonomy" id="196164"/>
    <lineage>
        <taxon>Bacteria</taxon>
        <taxon>Bacillati</taxon>
        <taxon>Actinomycetota</taxon>
        <taxon>Actinomycetes</taxon>
        <taxon>Mycobacteriales</taxon>
        <taxon>Corynebacteriaceae</taxon>
        <taxon>Corynebacterium</taxon>
    </lineage>
</organism>
<accession>Q8FRU4</accession>
<protein>
    <submittedName>
        <fullName evidence="1">Uncharacterized protein</fullName>
    </submittedName>
</protein>
<dbReference type="KEGG" id="cef:CE0664"/>
<keyword evidence="2" id="KW-1185">Reference proteome</keyword>